<protein>
    <recommendedName>
        <fullName evidence="1">AbiEi antitoxin N-terminal domain-containing protein</fullName>
    </recommendedName>
</protein>
<reference evidence="2 3" key="1">
    <citation type="journal article" date="2019" name="Nat. Med.">
        <title>A library of human gut bacterial isolates paired with longitudinal multiomics data enables mechanistic microbiome research.</title>
        <authorList>
            <person name="Poyet M."/>
            <person name="Groussin M."/>
            <person name="Gibbons S.M."/>
            <person name="Avila-Pacheco J."/>
            <person name="Jiang X."/>
            <person name="Kearney S.M."/>
            <person name="Perrotta A.R."/>
            <person name="Berdy B."/>
            <person name="Zhao S."/>
            <person name="Lieberman T.D."/>
            <person name="Swanson P.K."/>
            <person name="Smith M."/>
            <person name="Roesemann S."/>
            <person name="Alexander J.E."/>
            <person name="Rich S.A."/>
            <person name="Livny J."/>
            <person name="Vlamakis H."/>
            <person name="Clish C."/>
            <person name="Bullock K."/>
            <person name="Deik A."/>
            <person name="Scott J."/>
            <person name="Pierce K.A."/>
            <person name="Xavier R.J."/>
            <person name="Alm E.J."/>
        </authorList>
    </citation>
    <scope>NUCLEOTIDE SEQUENCE [LARGE SCALE GENOMIC DNA]</scope>
    <source>
        <strain evidence="2 3">BIOML-A10</strain>
    </source>
</reference>
<organism evidence="2 3">
    <name type="scientific">Bacteroides salyersiae</name>
    <dbReference type="NCBI Taxonomy" id="291644"/>
    <lineage>
        <taxon>Bacteria</taxon>
        <taxon>Pseudomonadati</taxon>
        <taxon>Bacteroidota</taxon>
        <taxon>Bacteroidia</taxon>
        <taxon>Bacteroidales</taxon>
        <taxon>Bacteroidaceae</taxon>
        <taxon>Bacteroides</taxon>
    </lineage>
</organism>
<dbReference type="AlphaFoldDB" id="A0A7J4XMG8"/>
<sequence length="191" mass="21902">MSIMDYITRNGGFISSADAKKASLYNELLDGTRNGRIVRVRRGVYALNEGLSKQMIDVETLVPGGVLCLYSAWSHHELTTQIPQAYYIAVERSRKIILPDFPPIELSFMLKNVHELGVEEADIDGFKVKVYDLEKSVCDAIKYRNKIGLDVSSEILKNYLARKDRDITRLYEYAYQLRVGKKIDELIKFML</sequence>
<evidence type="ECO:0000259" key="1">
    <source>
        <dbReference type="Pfam" id="PF13338"/>
    </source>
</evidence>
<dbReference type="Pfam" id="PF13338">
    <property type="entry name" value="AbiEi_4"/>
    <property type="match status" value="1"/>
</dbReference>
<evidence type="ECO:0000313" key="2">
    <source>
        <dbReference type="EMBL" id="KAA3768585.1"/>
    </source>
</evidence>
<name>A0A7J4XMG8_9BACE</name>
<accession>A0A7J4XMG8</accession>
<dbReference type="RefSeq" id="WP_021935767.1">
    <property type="nucleotide sequence ID" value="NZ_CP072243.1"/>
</dbReference>
<evidence type="ECO:0000313" key="3">
    <source>
        <dbReference type="Proteomes" id="UP000422221"/>
    </source>
</evidence>
<proteinExistence type="predicted"/>
<dbReference type="InterPro" id="IPR025159">
    <property type="entry name" value="AbiEi_N"/>
</dbReference>
<dbReference type="EMBL" id="VWMK01000003">
    <property type="protein sequence ID" value="KAA3768585.1"/>
    <property type="molecule type" value="Genomic_DNA"/>
</dbReference>
<gene>
    <name evidence="2" type="ORF">F3F73_04595</name>
</gene>
<dbReference type="Proteomes" id="UP000422221">
    <property type="component" value="Unassembled WGS sequence"/>
</dbReference>
<feature type="domain" description="AbiEi antitoxin N-terminal" evidence="1">
    <location>
        <begin position="4"/>
        <end position="47"/>
    </location>
</feature>
<comment type="caution">
    <text evidence="2">The sequence shown here is derived from an EMBL/GenBank/DDBJ whole genome shotgun (WGS) entry which is preliminary data.</text>
</comment>